<dbReference type="AlphaFoldDB" id="A0A485LZI3"/>
<protein>
    <recommendedName>
        <fullName evidence="2">inorganic diphosphatase</fullName>
        <ecNumber evidence="2">3.6.1.1</ecNumber>
    </recommendedName>
</protein>
<evidence type="ECO:0000256" key="3">
    <source>
        <dbReference type="ARBA" id="ARBA00022723"/>
    </source>
</evidence>
<keyword evidence="3" id="KW-0479">Metal-binding</keyword>
<dbReference type="InterPro" id="IPR008162">
    <property type="entry name" value="Pyrophosphatase"/>
</dbReference>
<dbReference type="GO" id="GO:0005737">
    <property type="term" value="C:cytoplasm"/>
    <property type="evidence" value="ECO:0007669"/>
    <property type="project" value="InterPro"/>
</dbReference>
<dbReference type="GO" id="GO:0000287">
    <property type="term" value="F:magnesium ion binding"/>
    <property type="evidence" value="ECO:0007669"/>
    <property type="project" value="InterPro"/>
</dbReference>
<dbReference type="InterPro" id="IPR036649">
    <property type="entry name" value="Pyrophosphatase_sf"/>
</dbReference>
<dbReference type="SUPFAM" id="SSF50324">
    <property type="entry name" value="Inorganic pyrophosphatase"/>
    <property type="match status" value="1"/>
</dbReference>
<dbReference type="Gene3D" id="3.90.80.10">
    <property type="entry name" value="Inorganic pyrophosphatase"/>
    <property type="match status" value="1"/>
</dbReference>
<evidence type="ECO:0000256" key="5">
    <source>
        <dbReference type="ARBA" id="ARBA00022842"/>
    </source>
</evidence>
<accession>A0A485LZI3</accession>
<evidence type="ECO:0000256" key="1">
    <source>
        <dbReference type="ARBA" id="ARBA00001946"/>
    </source>
</evidence>
<comment type="cofactor">
    <cofactor evidence="1">
        <name>Mg(2+)</name>
        <dbReference type="ChEBI" id="CHEBI:18420"/>
    </cofactor>
</comment>
<reference evidence="6" key="1">
    <citation type="submission" date="2019-03" db="EMBL/GenBank/DDBJ databases">
        <authorList>
            <person name="Hao L."/>
        </authorList>
    </citation>
    <scope>NUCLEOTIDE SEQUENCE</scope>
</reference>
<dbReference type="Pfam" id="PF00719">
    <property type="entry name" value="Pyrophosphatase"/>
    <property type="match status" value="1"/>
</dbReference>
<name>A0A485LZI3_9ZZZZ</name>
<evidence type="ECO:0000256" key="4">
    <source>
        <dbReference type="ARBA" id="ARBA00022801"/>
    </source>
</evidence>
<keyword evidence="4 6" id="KW-0378">Hydrolase</keyword>
<dbReference type="NCBIfam" id="NF001886">
    <property type="entry name" value="PRK00642.1"/>
    <property type="match status" value="1"/>
</dbReference>
<sequence>MTREHSQWKPHPWHGLSQGPDPPRVVTVFVEITPFDHVKYEIDKRSGFLRIDRPQYSSSLPPSVYGFIPRTFAGRRVASLMPGARRGDEDPLDICVISSHAINKSEVLLSARVVGGIPMLDAETADDKIIGVLVGDAAWNEVKELEHLPLAVVDQLVHYFSTYKRMGRPEHTVQVGEPYGKSHAHAVILSSIDDYKEAFGE</sequence>
<dbReference type="GO" id="GO:0006796">
    <property type="term" value="P:phosphate-containing compound metabolic process"/>
    <property type="evidence" value="ECO:0007669"/>
    <property type="project" value="InterPro"/>
</dbReference>
<evidence type="ECO:0000313" key="6">
    <source>
        <dbReference type="EMBL" id="VFU14262.1"/>
    </source>
</evidence>
<evidence type="ECO:0000256" key="2">
    <source>
        <dbReference type="ARBA" id="ARBA00012146"/>
    </source>
</evidence>
<keyword evidence="5" id="KW-0460">Magnesium</keyword>
<proteinExistence type="predicted"/>
<dbReference type="EMBL" id="CAADRM010000089">
    <property type="protein sequence ID" value="VFU14262.1"/>
    <property type="molecule type" value="Genomic_DNA"/>
</dbReference>
<dbReference type="PANTHER" id="PTHR10286">
    <property type="entry name" value="INORGANIC PYROPHOSPHATASE"/>
    <property type="match status" value="1"/>
</dbReference>
<dbReference type="GO" id="GO:0004427">
    <property type="term" value="F:inorganic diphosphate phosphatase activity"/>
    <property type="evidence" value="ECO:0007669"/>
    <property type="project" value="UniProtKB-EC"/>
</dbReference>
<dbReference type="EC" id="3.6.1.1" evidence="2"/>
<gene>
    <name evidence="6" type="primary">ppa</name>
    <name evidence="6" type="ORF">SCFA_270041</name>
</gene>
<organism evidence="6">
    <name type="scientific">anaerobic digester metagenome</name>
    <dbReference type="NCBI Taxonomy" id="1263854"/>
    <lineage>
        <taxon>unclassified sequences</taxon>
        <taxon>metagenomes</taxon>
        <taxon>ecological metagenomes</taxon>
    </lineage>
</organism>